<feature type="domain" description="Rhodopsin" evidence="7">
    <location>
        <begin position="34"/>
        <end position="273"/>
    </location>
</feature>
<name>A0A4S9JBV8_AURPU</name>
<accession>A0A4S9JBV8</accession>
<dbReference type="GO" id="GO:0016020">
    <property type="term" value="C:membrane"/>
    <property type="evidence" value="ECO:0007669"/>
    <property type="project" value="UniProtKB-SubCell"/>
</dbReference>
<evidence type="ECO:0000259" key="7">
    <source>
        <dbReference type="Pfam" id="PF20684"/>
    </source>
</evidence>
<feature type="transmembrane region" description="Helical" evidence="6">
    <location>
        <begin position="176"/>
        <end position="199"/>
    </location>
</feature>
<sequence>MMDSTLISSSSRSMIQGIAGTAIGLSSVLVIVHIISRRVARASIWWDDGLLWLGGCMTLVMNALFIHGAQLGLGSYEEQLSTSQLEDIFKILFTNNLLHLWALAAVKASLLLFFNRMFASSNNTLRWTVYFSLCLIFVWVIIFSAISVFQCTPVSFFWSSGVIGKCITSDFTSRTAIAICDAVFNVATDFLCLMAPFQVLRRLQLANGKKAGLAVVYLLGGCKVVITIIRVLYQMNTPYTSSSDSLYSTFAPTIFVIIEINLAIACACLPSFTVMDGRAIFVKTKTKTKTKIASRSNTPEILEPPNSPYSRPGQQFSDTSLFLQEFKRQPQAEFPILTTITSNVSEEPTRLPSLELGSFAQSSVFDILKPAGGIVKTLNVEQTIEEFESVRTLNVEQTIEEYDYIMRQASFSIV</sequence>
<dbReference type="EMBL" id="QZBM01000280">
    <property type="protein sequence ID" value="THZ17380.1"/>
    <property type="molecule type" value="Genomic_DNA"/>
</dbReference>
<dbReference type="Proteomes" id="UP000308005">
    <property type="component" value="Unassembled WGS sequence"/>
</dbReference>
<gene>
    <name evidence="8" type="ORF">D6C91_05939</name>
</gene>
<feature type="transmembrane region" description="Helical" evidence="6">
    <location>
        <begin position="15"/>
        <end position="37"/>
    </location>
</feature>
<evidence type="ECO:0000256" key="5">
    <source>
        <dbReference type="ARBA" id="ARBA00038359"/>
    </source>
</evidence>
<reference evidence="8 9" key="1">
    <citation type="submission" date="2018-10" db="EMBL/GenBank/DDBJ databases">
        <title>Fifty Aureobasidium pullulans genomes reveal a recombining polyextremotolerant generalist.</title>
        <authorList>
            <person name="Gostincar C."/>
            <person name="Turk M."/>
            <person name="Zajc J."/>
            <person name="Gunde-Cimerman N."/>
        </authorList>
    </citation>
    <scope>NUCLEOTIDE SEQUENCE [LARGE SCALE GENOMIC DNA]</scope>
    <source>
        <strain evidence="8 9">EXF-3863</strain>
    </source>
</reference>
<feature type="transmembrane region" description="Helical" evidence="6">
    <location>
        <begin position="211"/>
        <end position="233"/>
    </location>
</feature>
<evidence type="ECO:0000256" key="4">
    <source>
        <dbReference type="ARBA" id="ARBA00023136"/>
    </source>
</evidence>
<evidence type="ECO:0000256" key="1">
    <source>
        <dbReference type="ARBA" id="ARBA00004141"/>
    </source>
</evidence>
<evidence type="ECO:0000313" key="8">
    <source>
        <dbReference type="EMBL" id="THZ17380.1"/>
    </source>
</evidence>
<protein>
    <recommendedName>
        <fullName evidence="7">Rhodopsin domain-containing protein</fullName>
    </recommendedName>
</protein>
<feature type="transmembrane region" description="Helical" evidence="6">
    <location>
        <begin position="127"/>
        <end position="149"/>
    </location>
</feature>
<comment type="subcellular location">
    <subcellularLocation>
        <location evidence="1">Membrane</location>
        <topology evidence="1">Multi-pass membrane protein</topology>
    </subcellularLocation>
</comment>
<dbReference type="PANTHER" id="PTHR33048">
    <property type="entry name" value="PTH11-LIKE INTEGRAL MEMBRANE PROTEIN (AFU_ORTHOLOGUE AFUA_5G11245)"/>
    <property type="match status" value="1"/>
</dbReference>
<dbReference type="Pfam" id="PF20684">
    <property type="entry name" value="Fung_rhodopsin"/>
    <property type="match status" value="1"/>
</dbReference>
<dbReference type="InterPro" id="IPR052337">
    <property type="entry name" value="SAT4-like"/>
</dbReference>
<keyword evidence="2 6" id="KW-0812">Transmembrane</keyword>
<evidence type="ECO:0000256" key="2">
    <source>
        <dbReference type="ARBA" id="ARBA00022692"/>
    </source>
</evidence>
<dbReference type="AlphaFoldDB" id="A0A4S9JBV8"/>
<dbReference type="PANTHER" id="PTHR33048:SF47">
    <property type="entry name" value="INTEGRAL MEMBRANE PROTEIN-RELATED"/>
    <property type="match status" value="1"/>
</dbReference>
<evidence type="ECO:0000256" key="3">
    <source>
        <dbReference type="ARBA" id="ARBA00022989"/>
    </source>
</evidence>
<evidence type="ECO:0000313" key="9">
    <source>
        <dbReference type="Proteomes" id="UP000308005"/>
    </source>
</evidence>
<feature type="transmembrane region" description="Helical" evidence="6">
    <location>
        <begin position="253"/>
        <end position="275"/>
    </location>
</feature>
<feature type="transmembrane region" description="Helical" evidence="6">
    <location>
        <begin position="91"/>
        <end position="115"/>
    </location>
</feature>
<organism evidence="8 9">
    <name type="scientific">Aureobasidium pullulans</name>
    <name type="common">Black yeast</name>
    <name type="synonym">Pullularia pullulans</name>
    <dbReference type="NCBI Taxonomy" id="5580"/>
    <lineage>
        <taxon>Eukaryota</taxon>
        <taxon>Fungi</taxon>
        <taxon>Dikarya</taxon>
        <taxon>Ascomycota</taxon>
        <taxon>Pezizomycotina</taxon>
        <taxon>Dothideomycetes</taxon>
        <taxon>Dothideomycetidae</taxon>
        <taxon>Dothideales</taxon>
        <taxon>Saccotheciaceae</taxon>
        <taxon>Aureobasidium</taxon>
    </lineage>
</organism>
<keyword evidence="4 6" id="KW-0472">Membrane</keyword>
<proteinExistence type="inferred from homology"/>
<comment type="caution">
    <text evidence="8">The sequence shown here is derived from an EMBL/GenBank/DDBJ whole genome shotgun (WGS) entry which is preliminary data.</text>
</comment>
<keyword evidence="3 6" id="KW-1133">Transmembrane helix</keyword>
<evidence type="ECO:0000256" key="6">
    <source>
        <dbReference type="SAM" id="Phobius"/>
    </source>
</evidence>
<dbReference type="InterPro" id="IPR049326">
    <property type="entry name" value="Rhodopsin_dom_fungi"/>
</dbReference>
<feature type="transmembrane region" description="Helical" evidence="6">
    <location>
        <begin position="49"/>
        <end position="71"/>
    </location>
</feature>
<comment type="similarity">
    <text evidence="5">Belongs to the SAT4 family.</text>
</comment>